<organism evidence="1 2">
    <name type="scientific">Tetragonisca angustula</name>
    <dbReference type="NCBI Taxonomy" id="166442"/>
    <lineage>
        <taxon>Eukaryota</taxon>
        <taxon>Metazoa</taxon>
        <taxon>Ecdysozoa</taxon>
        <taxon>Arthropoda</taxon>
        <taxon>Hexapoda</taxon>
        <taxon>Insecta</taxon>
        <taxon>Pterygota</taxon>
        <taxon>Neoptera</taxon>
        <taxon>Endopterygota</taxon>
        <taxon>Hymenoptera</taxon>
        <taxon>Apocrita</taxon>
        <taxon>Aculeata</taxon>
        <taxon>Apoidea</taxon>
        <taxon>Anthophila</taxon>
        <taxon>Apidae</taxon>
        <taxon>Tetragonisca</taxon>
    </lineage>
</organism>
<evidence type="ECO:0000313" key="2">
    <source>
        <dbReference type="Proteomes" id="UP001432146"/>
    </source>
</evidence>
<keyword evidence="2" id="KW-1185">Reference proteome</keyword>
<sequence>MDWRTKAVRNAFSSASCWDQLTSGYKTTFPTKCFTLVKNVECGSGQALVTPSGEWLSRLVRIREPICRGLAQKLHEGAFRKCETRRWQTDALPRRGEFGFELETGSRVDRCPDQSRHVSDLEADAHFE</sequence>
<dbReference type="AlphaFoldDB" id="A0AAW0ZBF8"/>
<gene>
    <name evidence="1" type="ORF">QLX08_010751</name>
</gene>
<dbReference type="Proteomes" id="UP001432146">
    <property type="component" value="Unassembled WGS sequence"/>
</dbReference>
<evidence type="ECO:0000313" key="1">
    <source>
        <dbReference type="EMBL" id="KAK9294728.1"/>
    </source>
</evidence>
<accession>A0AAW0ZBF8</accession>
<reference evidence="1 2" key="1">
    <citation type="submission" date="2024-05" db="EMBL/GenBank/DDBJ databases">
        <title>The nuclear and mitochondrial genome assemblies of Tetragonisca angustula (Apidae: Meliponini), a tiny yet remarkable pollinator in the Neotropics.</title>
        <authorList>
            <person name="Ferrari R."/>
            <person name="Ricardo P.C."/>
            <person name="Dias F.C."/>
            <person name="Araujo N.S."/>
            <person name="Soares D.O."/>
            <person name="Zhou Q.-S."/>
            <person name="Zhu C.-D."/>
            <person name="Coutinho L."/>
            <person name="Airas M.C."/>
            <person name="Batista T.M."/>
        </authorList>
    </citation>
    <scope>NUCLEOTIDE SEQUENCE [LARGE SCALE GENOMIC DNA]</scope>
    <source>
        <strain evidence="1">ASF017062</strain>
        <tissue evidence="1">Abdomen</tissue>
    </source>
</reference>
<comment type="caution">
    <text evidence="1">The sequence shown here is derived from an EMBL/GenBank/DDBJ whole genome shotgun (WGS) entry which is preliminary data.</text>
</comment>
<proteinExistence type="predicted"/>
<dbReference type="EMBL" id="JAWNGG020000303">
    <property type="protein sequence ID" value="KAK9294728.1"/>
    <property type="molecule type" value="Genomic_DNA"/>
</dbReference>
<protein>
    <submittedName>
        <fullName evidence="1">Uncharacterized protein</fullName>
    </submittedName>
</protein>
<name>A0AAW0ZBF8_9HYME</name>